<dbReference type="SUPFAM" id="SSF56601">
    <property type="entry name" value="beta-lactamase/transpeptidase-like"/>
    <property type="match status" value="1"/>
</dbReference>
<dbReference type="PANTHER" id="PTHR43283">
    <property type="entry name" value="BETA-LACTAMASE-RELATED"/>
    <property type="match status" value="1"/>
</dbReference>
<dbReference type="GO" id="GO:0016787">
    <property type="term" value="F:hydrolase activity"/>
    <property type="evidence" value="ECO:0007669"/>
    <property type="project" value="UniProtKB-KW"/>
</dbReference>
<dbReference type="Proteomes" id="UP000758603">
    <property type="component" value="Unassembled WGS sequence"/>
</dbReference>
<comment type="caution">
    <text evidence="4">The sequence shown here is derived from an EMBL/GenBank/DDBJ whole genome shotgun (WGS) entry which is preliminary data.</text>
</comment>
<evidence type="ECO:0000313" key="5">
    <source>
        <dbReference type="Proteomes" id="UP000758603"/>
    </source>
</evidence>
<protein>
    <submittedName>
        <fullName evidence="4">Beta-lactamase/transpeptidase-like protein</fullName>
    </submittedName>
</protein>
<keyword evidence="5" id="KW-1185">Reference proteome</keyword>
<reference evidence="4" key="1">
    <citation type="journal article" date="2021" name="Nat. Commun.">
        <title>Genetic determinants of endophytism in the Arabidopsis root mycobiome.</title>
        <authorList>
            <person name="Mesny F."/>
            <person name="Miyauchi S."/>
            <person name="Thiergart T."/>
            <person name="Pickel B."/>
            <person name="Atanasova L."/>
            <person name="Karlsson M."/>
            <person name="Huettel B."/>
            <person name="Barry K.W."/>
            <person name="Haridas S."/>
            <person name="Chen C."/>
            <person name="Bauer D."/>
            <person name="Andreopoulos W."/>
            <person name="Pangilinan J."/>
            <person name="LaButti K."/>
            <person name="Riley R."/>
            <person name="Lipzen A."/>
            <person name="Clum A."/>
            <person name="Drula E."/>
            <person name="Henrissat B."/>
            <person name="Kohler A."/>
            <person name="Grigoriev I.V."/>
            <person name="Martin F.M."/>
            <person name="Hacquard S."/>
        </authorList>
    </citation>
    <scope>NUCLEOTIDE SEQUENCE</scope>
    <source>
        <strain evidence="4">MPI-SDFR-AT-0073</strain>
    </source>
</reference>
<proteinExistence type="inferred from homology"/>
<organism evidence="4 5">
    <name type="scientific">Truncatella angustata</name>
    <dbReference type="NCBI Taxonomy" id="152316"/>
    <lineage>
        <taxon>Eukaryota</taxon>
        <taxon>Fungi</taxon>
        <taxon>Dikarya</taxon>
        <taxon>Ascomycota</taxon>
        <taxon>Pezizomycotina</taxon>
        <taxon>Sordariomycetes</taxon>
        <taxon>Xylariomycetidae</taxon>
        <taxon>Amphisphaeriales</taxon>
        <taxon>Sporocadaceae</taxon>
        <taxon>Truncatella</taxon>
    </lineage>
</organism>
<feature type="domain" description="Beta-lactamase-related" evidence="3">
    <location>
        <begin position="25"/>
        <end position="368"/>
    </location>
</feature>
<dbReference type="PANTHER" id="PTHR43283:SF17">
    <property type="entry name" value="(LOVD), PUTATIVE (AFU_ORTHOLOGUE AFUA_5G00920)-RELATED"/>
    <property type="match status" value="1"/>
</dbReference>
<dbReference type="InterPro" id="IPR012338">
    <property type="entry name" value="Beta-lactam/transpept-like"/>
</dbReference>
<dbReference type="Gene3D" id="3.40.710.10">
    <property type="entry name" value="DD-peptidase/beta-lactamase superfamily"/>
    <property type="match status" value="1"/>
</dbReference>
<evidence type="ECO:0000256" key="2">
    <source>
        <dbReference type="ARBA" id="ARBA00022801"/>
    </source>
</evidence>
<accession>A0A9P8RMV3</accession>
<dbReference type="InterPro" id="IPR001466">
    <property type="entry name" value="Beta-lactam-related"/>
</dbReference>
<evidence type="ECO:0000259" key="3">
    <source>
        <dbReference type="Pfam" id="PF00144"/>
    </source>
</evidence>
<evidence type="ECO:0000256" key="1">
    <source>
        <dbReference type="ARBA" id="ARBA00009009"/>
    </source>
</evidence>
<comment type="similarity">
    <text evidence="1">Belongs to the class-A beta-lactamase family.</text>
</comment>
<sequence length="390" mass="42627">MDKFEANLTRATNPDVRDLLGAIGLVINSKGETLYHRAFGHQSLAHDAPPLDPDSAIFLASAGKFVTHIACLQLVERGILGLDDSVYKFLPELEKLEILSPSADPDVKFTLSPQVRPITLRHMLTHSSGIGSCDDDLTEAWRAAVPQPDWPEGTPSIVRNLSTPLLCQPGEGWEYGHSVHWLQPLVERASGTKRFTEYMEEHVFKPLGLNHTSYVPLTQEHIRTKLLQCVRREEDGSISACKEGELAGIASSITDVKKMLLDLLGTESKLLSKDSVDLLFSPAFEAGSAGLTKILHDEETFAKTIGLGAEGKRAAVNFTAAGSLVTEGVVPESNLPAGTLTWNGWPNLIWTINREKGIATLFATQLVPVDDEKVLVHMVDFLKSAWSTFG</sequence>
<evidence type="ECO:0000313" key="4">
    <source>
        <dbReference type="EMBL" id="KAH6646046.1"/>
    </source>
</evidence>
<dbReference type="GeneID" id="70132935"/>
<dbReference type="InterPro" id="IPR050789">
    <property type="entry name" value="Diverse_Enzym_Activities"/>
</dbReference>
<dbReference type="AlphaFoldDB" id="A0A9P8RMV3"/>
<dbReference type="RefSeq" id="XP_045952560.1">
    <property type="nucleotide sequence ID" value="XM_046104044.1"/>
</dbReference>
<keyword evidence="2" id="KW-0378">Hydrolase</keyword>
<dbReference type="Pfam" id="PF00144">
    <property type="entry name" value="Beta-lactamase"/>
    <property type="match status" value="1"/>
</dbReference>
<dbReference type="OrthoDB" id="428260at2759"/>
<dbReference type="EMBL" id="JAGPXC010000010">
    <property type="protein sequence ID" value="KAH6646046.1"/>
    <property type="molecule type" value="Genomic_DNA"/>
</dbReference>
<gene>
    <name evidence="4" type="ORF">BKA67DRAFT_583046</name>
</gene>
<name>A0A9P8RMV3_9PEZI</name>